<keyword evidence="5 6" id="KW-0472">Membrane</keyword>
<dbReference type="AlphaFoldDB" id="A0A6J4LPI6"/>
<evidence type="ECO:0000256" key="4">
    <source>
        <dbReference type="ARBA" id="ARBA00022989"/>
    </source>
</evidence>
<protein>
    <submittedName>
        <fullName evidence="7">Uncharacterized UPF0118 membrane protein</fullName>
    </submittedName>
</protein>
<sequence>MPYRHATISLFPAFYRQRADEIISKCEEDLMGWLADVALSMSFMGITSIIGLFALQVPLPFVNGLLAFILALIPYMGAILSVIPPLLLALLDSPSKAGAVLLLYFLIQQIEGNLVTPIIMEKQVSLLPAYTLALLTA</sequence>
<evidence type="ECO:0000256" key="6">
    <source>
        <dbReference type="SAM" id="Phobius"/>
    </source>
</evidence>
<feature type="transmembrane region" description="Helical" evidence="6">
    <location>
        <begin position="100"/>
        <end position="120"/>
    </location>
</feature>
<keyword evidence="3 6" id="KW-0812">Transmembrane</keyword>
<keyword evidence="4 6" id="KW-1133">Transmembrane helix</keyword>
<feature type="transmembrane region" description="Helical" evidence="6">
    <location>
        <begin position="33"/>
        <end position="55"/>
    </location>
</feature>
<gene>
    <name evidence="7" type="ORF">AVDCRST_MAG84-2212</name>
</gene>
<dbReference type="GO" id="GO:0055085">
    <property type="term" value="P:transmembrane transport"/>
    <property type="evidence" value="ECO:0007669"/>
    <property type="project" value="TreeGrafter"/>
</dbReference>
<evidence type="ECO:0000256" key="1">
    <source>
        <dbReference type="ARBA" id="ARBA00004141"/>
    </source>
</evidence>
<dbReference type="Pfam" id="PF01594">
    <property type="entry name" value="AI-2E_transport"/>
    <property type="match status" value="1"/>
</dbReference>
<name>A0A6J4LPI6_9CYAN</name>
<dbReference type="PANTHER" id="PTHR21716:SF62">
    <property type="entry name" value="TRANSPORT PROTEIN YDBI-RELATED"/>
    <property type="match status" value="1"/>
</dbReference>
<feature type="non-terminal residue" evidence="7">
    <location>
        <position position="137"/>
    </location>
</feature>
<proteinExistence type="inferred from homology"/>
<evidence type="ECO:0000256" key="2">
    <source>
        <dbReference type="ARBA" id="ARBA00009773"/>
    </source>
</evidence>
<dbReference type="InterPro" id="IPR002549">
    <property type="entry name" value="AI-2E-like"/>
</dbReference>
<accession>A0A6J4LPI6</accession>
<organism evidence="7">
    <name type="scientific">uncultured Microcoleus sp</name>
    <dbReference type="NCBI Taxonomy" id="259945"/>
    <lineage>
        <taxon>Bacteria</taxon>
        <taxon>Bacillati</taxon>
        <taxon>Cyanobacteriota</taxon>
        <taxon>Cyanophyceae</taxon>
        <taxon>Oscillatoriophycideae</taxon>
        <taxon>Oscillatoriales</taxon>
        <taxon>Microcoleaceae</taxon>
        <taxon>Microcoleus</taxon>
        <taxon>environmental samples</taxon>
    </lineage>
</organism>
<dbReference type="PANTHER" id="PTHR21716">
    <property type="entry name" value="TRANSMEMBRANE PROTEIN"/>
    <property type="match status" value="1"/>
</dbReference>
<comment type="subcellular location">
    <subcellularLocation>
        <location evidence="1">Membrane</location>
        <topology evidence="1">Multi-pass membrane protein</topology>
    </subcellularLocation>
</comment>
<reference evidence="7" key="1">
    <citation type="submission" date="2020-02" db="EMBL/GenBank/DDBJ databases">
        <authorList>
            <person name="Meier V. D."/>
        </authorList>
    </citation>
    <scope>NUCLEOTIDE SEQUENCE</scope>
    <source>
        <strain evidence="7">AVDCRST_MAG84</strain>
    </source>
</reference>
<evidence type="ECO:0000256" key="3">
    <source>
        <dbReference type="ARBA" id="ARBA00022692"/>
    </source>
</evidence>
<comment type="similarity">
    <text evidence="2">Belongs to the autoinducer-2 exporter (AI-2E) (TC 2.A.86) family.</text>
</comment>
<dbReference type="EMBL" id="CADCTZ010000377">
    <property type="protein sequence ID" value="CAA9337801.1"/>
    <property type="molecule type" value="Genomic_DNA"/>
</dbReference>
<evidence type="ECO:0000256" key="5">
    <source>
        <dbReference type="ARBA" id="ARBA00023136"/>
    </source>
</evidence>
<feature type="transmembrane region" description="Helical" evidence="6">
    <location>
        <begin position="61"/>
        <end position="88"/>
    </location>
</feature>
<dbReference type="GO" id="GO:0016020">
    <property type="term" value="C:membrane"/>
    <property type="evidence" value="ECO:0007669"/>
    <property type="project" value="UniProtKB-SubCell"/>
</dbReference>
<evidence type="ECO:0000313" key="7">
    <source>
        <dbReference type="EMBL" id="CAA9337801.1"/>
    </source>
</evidence>